<organism evidence="1 2">
    <name type="scientific">Hominisplanchenecus murintestinalis</name>
    <dbReference type="NCBI Taxonomy" id="2941517"/>
    <lineage>
        <taxon>Bacteria</taxon>
        <taxon>Bacillati</taxon>
        <taxon>Bacillota</taxon>
        <taxon>Clostridia</taxon>
        <taxon>Lachnospirales</taxon>
        <taxon>Lachnospiraceae</taxon>
        <taxon>Hominisplanchenecus</taxon>
    </lineage>
</organism>
<gene>
    <name evidence="1" type="ORF">E5357_03515</name>
</gene>
<name>A0AC61R2H0_9FIRM</name>
<accession>A0AC61R2H0</accession>
<keyword evidence="2" id="KW-1185">Reference proteome</keyword>
<evidence type="ECO:0000313" key="2">
    <source>
        <dbReference type="Proteomes" id="UP000307720"/>
    </source>
</evidence>
<comment type="caution">
    <text evidence="1">The sequence shown here is derived from an EMBL/GenBank/DDBJ whole genome shotgun (WGS) entry which is preliminary data.</text>
</comment>
<sequence>MIAAVVILGLGLSWGRISQAVTEDVKPRIALTFDDGPHPVYTPKLLDGLKERNVKATFFVVGKNIEGREDIIKRMDEEGHLIGNHTYDHVKITGLPEEEACAQITKTSELVKEITGKNTEFVRPPFGAWDKKLECGFEMFPVLWSIDPLDWTTKNVDAVVQKVLSRAEENSIILLHDYYDSSVEAALKIVDALLERGFEFVTVDELVLE</sequence>
<dbReference type="Proteomes" id="UP000307720">
    <property type="component" value="Unassembled WGS sequence"/>
</dbReference>
<proteinExistence type="predicted"/>
<dbReference type="EMBL" id="SRZB01000003">
    <property type="protein sequence ID" value="TGY00130.1"/>
    <property type="molecule type" value="Genomic_DNA"/>
</dbReference>
<reference evidence="1" key="1">
    <citation type="submission" date="2019-04" db="EMBL/GenBank/DDBJ databases">
        <title>Microbes associate with the intestines of laboratory mice.</title>
        <authorList>
            <person name="Navarre W."/>
            <person name="Wong E."/>
            <person name="Huang K."/>
            <person name="Tropini C."/>
            <person name="Ng K."/>
            <person name="Yu B."/>
        </authorList>
    </citation>
    <scope>NUCLEOTIDE SEQUENCE</scope>
    <source>
        <strain evidence="1">NM72_1-8</strain>
    </source>
</reference>
<protein>
    <submittedName>
        <fullName evidence="1">Peptidoglycan N-acetylglucosamine deacetylase</fullName>
    </submittedName>
</protein>
<evidence type="ECO:0000313" key="1">
    <source>
        <dbReference type="EMBL" id="TGY00130.1"/>
    </source>
</evidence>